<evidence type="ECO:0000313" key="1">
    <source>
        <dbReference type="EMBL" id="MST73986.1"/>
    </source>
</evidence>
<dbReference type="AlphaFoldDB" id="A0A6L5YQ59"/>
<dbReference type="Proteomes" id="UP000474024">
    <property type="component" value="Unassembled WGS sequence"/>
</dbReference>
<reference evidence="1 2" key="1">
    <citation type="submission" date="2019-08" db="EMBL/GenBank/DDBJ databases">
        <title>In-depth cultivation of the pig gut microbiome towards novel bacterial diversity and tailored functional studies.</title>
        <authorList>
            <person name="Wylensek D."/>
            <person name="Hitch T.C.A."/>
            <person name="Clavel T."/>
        </authorList>
    </citation>
    <scope>NUCLEOTIDE SEQUENCE [LARGE SCALE GENOMIC DNA]</scope>
    <source>
        <strain evidence="1 2">MUC/MUC-530-WT-4D</strain>
    </source>
</reference>
<sequence>MNILGDRIVCEDTKSGKQFLEKVLRIQIDSAGSKDRFGIALRKLKTHYKESKFTIVYDRAGISFSYADQMDYLKAIGVEIISEIDWDSFESYILESDEYGVEVPWYPDKETNATRLFQQCISNNYTKSSIPEDMKLPVYWKVKEALVCMQRPDNKLTRVEF</sequence>
<protein>
    <submittedName>
        <fullName evidence="1">Uncharacterized protein</fullName>
    </submittedName>
</protein>
<dbReference type="EMBL" id="VUNI01000003">
    <property type="protein sequence ID" value="MST73986.1"/>
    <property type="molecule type" value="Genomic_DNA"/>
</dbReference>
<comment type="caution">
    <text evidence="1">The sequence shown here is derived from an EMBL/GenBank/DDBJ whole genome shotgun (WGS) entry which is preliminary data.</text>
</comment>
<gene>
    <name evidence="1" type="ORF">FYJ75_02900</name>
</gene>
<organism evidence="1 2">
    <name type="scientific">Roseburia porci</name>
    <dbReference type="NCBI Taxonomy" id="2605790"/>
    <lineage>
        <taxon>Bacteria</taxon>
        <taxon>Bacillati</taxon>
        <taxon>Bacillota</taxon>
        <taxon>Clostridia</taxon>
        <taxon>Lachnospirales</taxon>
        <taxon>Lachnospiraceae</taxon>
        <taxon>Roseburia</taxon>
    </lineage>
</organism>
<proteinExistence type="predicted"/>
<name>A0A6L5YQ59_9FIRM</name>
<dbReference type="RefSeq" id="WP_154428682.1">
    <property type="nucleotide sequence ID" value="NZ_VUNI01000003.1"/>
</dbReference>
<keyword evidence="2" id="KW-1185">Reference proteome</keyword>
<evidence type="ECO:0000313" key="2">
    <source>
        <dbReference type="Proteomes" id="UP000474024"/>
    </source>
</evidence>
<accession>A0A6L5YQ59</accession>